<dbReference type="RefSeq" id="WP_047881198.1">
    <property type="nucleotide sequence ID" value="NZ_LDOT01000070.1"/>
</dbReference>
<dbReference type="EMBL" id="LDOT01000070">
    <property type="protein sequence ID" value="KLU99968.1"/>
    <property type="molecule type" value="Genomic_DNA"/>
</dbReference>
<evidence type="ECO:0000313" key="1">
    <source>
        <dbReference type="EMBL" id="KLU99968.1"/>
    </source>
</evidence>
<reference evidence="1 2" key="1">
    <citation type="submission" date="2015-05" db="EMBL/GenBank/DDBJ databases">
        <title>Photobacterium galathea sp. nov.</title>
        <authorList>
            <person name="Machado H."/>
            <person name="Gram L."/>
        </authorList>
    </citation>
    <scope>NUCLEOTIDE SEQUENCE [LARGE SCALE GENOMIC DNA]</scope>
    <source>
        <strain evidence="1 2">CGMCC 1.12159</strain>
    </source>
</reference>
<comment type="caution">
    <text evidence="1">The sequence shown here is derived from an EMBL/GenBank/DDBJ whole genome shotgun (WGS) entry which is preliminary data.</text>
</comment>
<name>A0A0J1GKH5_9GAMM</name>
<dbReference type="Proteomes" id="UP000036097">
    <property type="component" value="Unassembled WGS sequence"/>
</dbReference>
<dbReference type="PATRIC" id="fig|1195763.3.peg.4871"/>
<organism evidence="1 2">
    <name type="scientific">Photobacterium aquae</name>
    <dbReference type="NCBI Taxonomy" id="1195763"/>
    <lineage>
        <taxon>Bacteria</taxon>
        <taxon>Pseudomonadati</taxon>
        <taxon>Pseudomonadota</taxon>
        <taxon>Gammaproteobacteria</taxon>
        <taxon>Vibrionales</taxon>
        <taxon>Vibrionaceae</taxon>
        <taxon>Photobacterium</taxon>
    </lineage>
</organism>
<gene>
    <name evidence="1" type="ORF">ABT56_22750</name>
</gene>
<protein>
    <submittedName>
        <fullName evidence="1">Uncharacterized protein</fullName>
    </submittedName>
</protein>
<keyword evidence="2" id="KW-1185">Reference proteome</keyword>
<evidence type="ECO:0000313" key="2">
    <source>
        <dbReference type="Proteomes" id="UP000036097"/>
    </source>
</evidence>
<sequence>ARNKIEFLADLMDKALADLGGQLGESGMPVKNYVRNPAFLDHASNSAQHTKFTGEPKPGAIQGNPHQNAGHFADGWNFEQGPPLDAAKSAGFSAHRNLHFPAFFTAIPFAANDIWVSANNCKGMIYQALHLPRRVAYFKAKALFAANADVTVTVGFQRGDVQGRLYSETSLTTTESIYETPPSTSYNMITLESQVYRVSGASNAPELVCFETESKPGDMATVMLLGMQVIETDKDGNPLEDGPVDMSSDGYGYTRFTEALSLVCLDTTAAGNQFEFELENAANVACPAGAFNHLTMNNLYFWQGVNGKASGNVSSGSLDNGVEMVSFDGTRLVVELSEANANTVRNCGGMRLYLRYSATPFNRGIYA</sequence>
<feature type="non-terminal residue" evidence="1">
    <location>
        <position position="1"/>
    </location>
</feature>
<accession>A0A0J1GKH5</accession>
<dbReference type="AlphaFoldDB" id="A0A0J1GKH5"/>
<proteinExistence type="predicted"/>